<evidence type="ECO:0000256" key="6">
    <source>
        <dbReference type="SAM" id="MobiDB-lite"/>
    </source>
</evidence>
<keyword evidence="5" id="KW-0411">Iron-sulfur</keyword>
<dbReference type="Gene3D" id="3.30.70.20">
    <property type="match status" value="2"/>
</dbReference>
<keyword evidence="2" id="KW-0479">Metal-binding</keyword>
<evidence type="ECO:0008006" key="10">
    <source>
        <dbReference type="Google" id="ProtNLM"/>
    </source>
</evidence>
<evidence type="ECO:0000259" key="7">
    <source>
        <dbReference type="PROSITE" id="PS50042"/>
    </source>
</evidence>
<feature type="domain" description="Cyclic nucleotide-binding" evidence="7">
    <location>
        <begin position="243"/>
        <end position="341"/>
    </location>
</feature>
<feature type="domain" description="4Fe-4S ferredoxin-type" evidence="8">
    <location>
        <begin position="520"/>
        <end position="555"/>
    </location>
</feature>
<protein>
    <recommendedName>
        <fullName evidence="10">Cyclic nucleotide-binding domain-containing protein</fullName>
    </recommendedName>
</protein>
<dbReference type="InterPro" id="IPR017896">
    <property type="entry name" value="4Fe4S_Fe-S-bd"/>
</dbReference>
<reference evidence="9" key="1">
    <citation type="submission" date="2018-05" db="EMBL/GenBank/DDBJ databases">
        <authorList>
            <person name="Lanie J.A."/>
            <person name="Ng W.-L."/>
            <person name="Kazmierczak K.M."/>
            <person name="Andrzejewski T.M."/>
            <person name="Davidsen T.M."/>
            <person name="Wayne K.J."/>
            <person name="Tettelin H."/>
            <person name="Glass J.I."/>
            <person name="Rusch D."/>
            <person name="Podicherti R."/>
            <person name="Tsui H.-C.T."/>
            <person name="Winkler M.E."/>
        </authorList>
    </citation>
    <scope>NUCLEOTIDE SEQUENCE</scope>
</reference>
<evidence type="ECO:0000313" key="9">
    <source>
        <dbReference type="EMBL" id="SVA77206.1"/>
    </source>
</evidence>
<organism evidence="9">
    <name type="scientific">marine metagenome</name>
    <dbReference type="NCBI Taxonomy" id="408172"/>
    <lineage>
        <taxon>unclassified sequences</taxon>
        <taxon>metagenomes</taxon>
        <taxon>ecological metagenomes</taxon>
    </lineage>
</organism>
<dbReference type="InterPro" id="IPR017900">
    <property type="entry name" value="4Fe4S_Fe_S_CS"/>
</dbReference>
<accession>A0A381YJE1</accession>
<dbReference type="PANTHER" id="PTHR42859">
    <property type="entry name" value="OXIDOREDUCTASE"/>
    <property type="match status" value="1"/>
</dbReference>
<keyword evidence="1" id="KW-0004">4Fe-4S</keyword>
<dbReference type="InterPro" id="IPR018490">
    <property type="entry name" value="cNMP-bd_dom_sf"/>
</dbReference>
<feature type="domain" description="Cyclic nucleotide-binding" evidence="7">
    <location>
        <begin position="74"/>
        <end position="232"/>
    </location>
</feature>
<feature type="compositionally biased region" description="Polar residues" evidence="6">
    <location>
        <begin position="1"/>
        <end position="14"/>
    </location>
</feature>
<dbReference type="CDD" id="cd16367">
    <property type="entry name" value="DMSOR_beta_like"/>
    <property type="match status" value="1"/>
</dbReference>
<keyword evidence="3" id="KW-0677">Repeat</keyword>
<feature type="domain" description="4Fe-4S ferredoxin-type" evidence="8">
    <location>
        <begin position="408"/>
        <end position="430"/>
    </location>
</feature>
<dbReference type="PROSITE" id="PS00198">
    <property type="entry name" value="4FE4S_FER_1"/>
    <property type="match status" value="1"/>
</dbReference>
<dbReference type="CDD" id="cd00038">
    <property type="entry name" value="CAP_ED"/>
    <property type="match status" value="1"/>
</dbReference>
<dbReference type="InterPro" id="IPR050294">
    <property type="entry name" value="RnfB_subfamily"/>
</dbReference>
<dbReference type="Pfam" id="PF13247">
    <property type="entry name" value="Fer4_11"/>
    <property type="match status" value="1"/>
</dbReference>
<dbReference type="InterPro" id="IPR000595">
    <property type="entry name" value="cNMP-bd_dom"/>
</dbReference>
<evidence type="ECO:0000259" key="8">
    <source>
        <dbReference type="PROSITE" id="PS51379"/>
    </source>
</evidence>
<dbReference type="InterPro" id="IPR014710">
    <property type="entry name" value="RmlC-like_jellyroll"/>
</dbReference>
<dbReference type="GO" id="GO:0051539">
    <property type="term" value="F:4 iron, 4 sulfur cluster binding"/>
    <property type="evidence" value="ECO:0007669"/>
    <property type="project" value="UniProtKB-KW"/>
</dbReference>
<feature type="region of interest" description="Disordered" evidence="6">
    <location>
        <begin position="1"/>
        <end position="31"/>
    </location>
</feature>
<keyword evidence="4" id="KW-0408">Iron</keyword>
<name>A0A381YJE1_9ZZZZ</name>
<gene>
    <name evidence="9" type="ORF">METZ01_LOCUS130060</name>
</gene>
<feature type="domain" description="4Fe-4S ferredoxin-type" evidence="8">
    <location>
        <begin position="477"/>
        <end position="506"/>
    </location>
</feature>
<proteinExistence type="predicted"/>
<evidence type="ECO:0000256" key="5">
    <source>
        <dbReference type="ARBA" id="ARBA00023014"/>
    </source>
</evidence>
<sequence length="560" mass="61908">MAEQQIQTQPQSAEHTMARPQRWAQPFDSNMTDQDVDRLLSESQLKDIDGEKFPKHIPLGGILKNDTRLARVTPGEIVVREGDYGNSAFLVLSGKLRVVLSPSLPRDAIGRSEENTRSLFGAFSQLWTSNWLPETRDTSKYSLDELMAGGSNESARVVLQDIPAILDKHNTGAIETGALFGELAALGRIPRTATIFADEDAELLEIRWQGLRELRAYNGEWKRMIDERYRETALAAHLLESKEFGHLDDDQIKDVADRCIFETYGSFDWYTSFQRLRSQGKSDEPVIARQGDYPDGLLMVRAGFARQTVKHGNGTKTINYLGAGNNFGLHPLYNAWKNPGAEDLALGSGLSALGYVDVVRVPASVLAEYVFPNIEQPVNTIDTASQKTVAEDALLEWAVDERFINGRQTMVIDLNSCVRCDDCVRACANGHDGNPRFRRHGKIVDNWMVANACMHCADPVCMIGCPTGAIHRSMSGGMVVINDDTCIGCGTCANSCPYENISLVQIADKQGMPVVDEATHRPIMKATKCDLCSDQLGGPACVRACPHDALKRVDFREFAH</sequence>
<dbReference type="EMBL" id="UINC01018390">
    <property type="protein sequence ID" value="SVA77206.1"/>
    <property type="molecule type" value="Genomic_DNA"/>
</dbReference>
<dbReference type="AlphaFoldDB" id="A0A381YJE1"/>
<dbReference type="PANTHER" id="PTHR42859:SF17">
    <property type="entry name" value="ELECTRON TRANSPORT PROTEIN HYDN-RELATED"/>
    <property type="match status" value="1"/>
</dbReference>
<dbReference type="GO" id="GO:0046872">
    <property type="term" value="F:metal ion binding"/>
    <property type="evidence" value="ECO:0007669"/>
    <property type="project" value="UniProtKB-KW"/>
</dbReference>
<dbReference type="SUPFAM" id="SSF54862">
    <property type="entry name" value="4Fe-4S ferredoxins"/>
    <property type="match status" value="1"/>
</dbReference>
<evidence type="ECO:0000256" key="1">
    <source>
        <dbReference type="ARBA" id="ARBA00022485"/>
    </source>
</evidence>
<evidence type="ECO:0000256" key="4">
    <source>
        <dbReference type="ARBA" id="ARBA00023004"/>
    </source>
</evidence>
<dbReference type="PROSITE" id="PS51379">
    <property type="entry name" value="4FE4S_FER_2"/>
    <property type="match status" value="3"/>
</dbReference>
<evidence type="ECO:0000256" key="2">
    <source>
        <dbReference type="ARBA" id="ARBA00022723"/>
    </source>
</evidence>
<dbReference type="Gene3D" id="2.60.120.10">
    <property type="entry name" value="Jelly Rolls"/>
    <property type="match status" value="2"/>
</dbReference>
<evidence type="ECO:0000256" key="3">
    <source>
        <dbReference type="ARBA" id="ARBA00022737"/>
    </source>
</evidence>
<dbReference type="SUPFAM" id="SSF51206">
    <property type="entry name" value="cAMP-binding domain-like"/>
    <property type="match status" value="2"/>
</dbReference>
<dbReference type="PROSITE" id="PS50042">
    <property type="entry name" value="CNMP_BINDING_3"/>
    <property type="match status" value="2"/>
</dbReference>